<feature type="chain" id="PRO_5018791944" description="Lipoprotein" evidence="1">
    <location>
        <begin position="24"/>
        <end position="265"/>
    </location>
</feature>
<protein>
    <recommendedName>
        <fullName evidence="4">Lipoprotein</fullName>
    </recommendedName>
</protein>
<dbReference type="Proteomes" id="UP000274358">
    <property type="component" value="Unassembled WGS sequence"/>
</dbReference>
<organism evidence="2 3">
    <name type="scientific">Dyella choica</name>
    <dbReference type="NCBI Taxonomy" id="1927959"/>
    <lineage>
        <taxon>Bacteria</taxon>
        <taxon>Pseudomonadati</taxon>
        <taxon>Pseudomonadota</taxon>
        <taxon>Gammaproteobacteria</taxon>
        <taxon>Lysobacterales</taxon>
        <taxon>Rhodanobacteraceae</taxon>
        <taxon>Dyella</taxon>
    </lineage>
</organism>
<accession>A0A3S0R1F1</accession>
<name>A0A3S0R1F1_9GAMM</name>
<evidence type="ECO:0008006" key="4">
    <source>
        <dbReference type="Google" id="ProtNLM"/>
    </source>
</evidence>
<comment type="caution">
    <text evidence="2">The sequence shown here is derived from an EMBL/GenBank/DDBJ whole genome shotgun (WGS) entry which is preliminary data.</text>
</comment>
<sequence>MFGLNGARPWLGALAFMTLAACAPPPRPSVPVAANGPSVSTVFRDKESYLAQHFTVGFLPKSVQDSVTQAGAAQLGFDRVRLTERVTMQKNGADAPTIYVSVATYENAGNGLVRGMSTLQTNGFDVSTTFSLNYRGVYPLRYQTFQSSATRWPGLAEAKQIDHYDADFASDHLSYVYHGGYSERPQIGGTQEINCNAGRRYDAAALNASITGQVRELTCQVGNYNGVVSETVVYAYLEKYGFAVVLNRQDSAGHFESSISEFRAE</sequence>
<reference evidence="2 3" key="1">
    <citation type="submission" date="2018-12" db="EMBL/GenBank/DDBJ databases">
        <title>Dyella dinghuensis sp. nov. DHOA06 and Dyella choica sp. nov. 4M-K27, isolated from forest soil.</title>
        <authorList>
            <person name="Qiu L.-H."/>
            <person name="Gao Z.-H."/>
        </authorList>
    </citation>
    <scope>NUCLEOTIDE SEQUENCE [LARGE SCALE GENOMIC DNA]</scope>
    <source>
        <strain evidence="2 3">4M-K27</strain>
    </source>
</reference>
<proteinExistence type="predicted"/>
<keyword evidence="1" id="KW-0732">Signal</keyword>
<dbReference type="RefSeq" id="WP_126686333.1">
    <property type="nucleotide sequence ID" value="NZ_RYYV01000018.1"/>
</dbReference>
<dbReference type="AlphaFoldDB" id="A0A3S0R1F1"/>
<evidence type="ECO:0000256" key="1">
    <source>
        <dbReference type="SAM" id="SignalP"/>
    </source>
</evidence>
<dbReference type="OrthoDB" id="5947001at2"/>
<dbReference type="EMBL" id="RYYV01000018">
    <property type="protein sequence ID" value="RUL71439.1"/>
    <property type="molecule type" value="Genomic_DNA"/>
</dbReference>
<feature type="signal peptide" evidence="1">
    <location>
        <begin position="1"/>
        <end position="23"/>
    </location>
</feature>
<keyword evidence="3" id="KW-1185">Reference proteome</keyword>
<evidence type="ECO:0000313" key="3">
    <source>
        <dbReference type="Proteomes" id="UP000274358"/>
    </source>
</evidence>
<evidence type="ECO:0000313" key="2">
    <source>
        <dbReference type="EMBL" id="RUL71439.1"/>
    </source>
</evidence>
<gene>
    <name evidence="2" type="ORF">EKH80_18810</name>
</gene>